<protein>
    <submittedName>
        <fullName evidence="1">Uncharacterized protein</fullName>
    </submittedName>
</protein>
<dbReference type="EMBL" id="GL443762">
    <property type="protein sequence ID" value="EFN61644.1"/>
    <property type="molecule type" value="Genomic_DNA"/>
</dbReference>
<gene>
    <name evidence="1" type="ORF">EAG_05948</name>
</gene>
<organism evidence="2">
    <name type="scientific">Camponotus floridanus</name>
    <name type="common">Florida carpenter ant</name>
    <dbReference type="NCBI Taxonomy" id="104421"/>
    <lineage>
        <taxon>Eukaryota</taxon>
        <taxon>Metazoa</taxon>
        <taxon>Ecdysozoa</taxon>
        <taxon>Arthropoda</taxon>
        <taxon>Hexapoda</taxon>
        <taxon>Insecta</taxon>
        <taxon>Pterygota</taxon>
        <taxon>Neoptera</taxon>
        <taxon>Endopterygota</taxon>
        <taxon>Hymenoptera</taxon>
        <taxon>Apocrita</taxon>
        <taxon>Aculeata</taxon>
        <taxon>Formicoidea</taxon>
        <taxon>Formicidae</taxon>
        <taxon>Formicinae</taxon>
        <taxon>Camponotus</taxon>
    </lineage>
</organism>
<evidence type="ECO:0000313" key="1">
    <source>
        <dbReference type="EMBL" id="EFN61644.1"/>
    </source>
</evidence>
<name>E2AY48_CAMFO</name>
<keyword evidence="2" id="KW-1185">Reference proteome</keyword>
<accession>E2AY48</accession>
<dbReference type="Proteomes" id="UP000000311">
    <property type="component" value="Unassembled WGS sequence"/>
</dbReference>
<evidence type="ECO:0000313" key="2">
    <source>
        <dbReference type="Proteomes" id="UP000000311"/>
    </source>
</evidence>
<dbReference type="AlphaFoldDB" id="E2AY48"/>
<proteinExistence type="predicted"/>
<dbReference type="InParanoid" id="E2AY48"/>
<reference evidence="1 2" key="1">
    <citation type="journal article" date="2010" name="Science">
        <title>Genomic comparison of the ants Camponotus floridanus and Harpegnathos saltator.</title>
        <authorList>
            <person name="Bonasio R."/>
            <person name="Zhang G."/>
            <person name="Ye C."/>
            <person name="Mutti N.S."/>
            <person name="Fang X."/>
            <person name="Qin N."/>
            <person name="Donahue G."/>
            <person name="Yang P."/>
            <person name="Li Q."/>
            <person name="Li C."/>
            <person name="Zhang P."/>
            <person name="Huang Z."/>
            <person name="Berger S.L."/>
            <person name="Reinberg D."/>
            <person name="Wang J."/>
            <person name="Liebig J."/>
        </authorList>
    </citation>
    <scope>NUCLEOTIDE SEQUENCE [LARGE SCALE GENOMIC DNA]</scope>
    <source>
        <strain evidence="2">C129</strain>
    </source>
</reference>
<sequence length="103" mass="11552">MFSRTPSLPRGELLLAQAVAAALVIPITFSEFGRTAQQRLARARETLVNISRDVIFKTSPRRNLRAGCWGQRGTNQIAPCKSRLLSQGSFSSPNWIERIEEPR</sequence>